<dbReference type="EMBL" id="BOPF01000039">
    <property type="protein sequence ID" value="GIJ50739.1"/>
    <property type="molecule type" value="Genomic_DNA"/>
</dbReference>
<evidence type="ECO:0000313" key="2">
    <source>
        <dbReference type="Proteomes" id="UP000619260"/>
    </source>
</evidence>
<proteinExistence type="predicted"/>
<dbReference type="SUPFAM" id="SSF55961">
    <property type="entry name" value="Bet v1-like"/>
    <property type="match status" value="1"/>
</dbReference>
<organism evidence="1 2">
    <name type="scientific">Virgisporangium aliadipatigenens</name>
    <dbReference type="NCBI Taxonomy" id="741659"/>
    <lineage>
        <taxon>Bacteria</taxon>
        <taxon>Bacillati</taxon>
        <taxon>Actinomycetota</taxon>
        <taxon>Actinomycetes</taxon>
        <taxon>Micromonosporales</taxon>
        <taxon>Micromonosporaceae</taxon>
        <taxon>Virgisporangium</taxon>
    </lineage>
</organism>
<dbReference type="Gene3D" id="3.30.530.20">
    <property type="match status" value="1"/>
</dbReference>
<sequence length="143" mass="15478">MSTFVLRDGFPLPLSPERAFPLFTARGEESWVPGWKPRFPTPTDDDTAPGTVFVTAHDTTWIVLDRLAGEHISYARVRPGHSAGTVSVALAPTTGGCTVEVTYAITALGDEGWADWTAIAGDYAGYLRSWQEAITDALSRPQP</sequence>
<dbReference type="RefSeq" id="WP_203904168.1">
    <property type="nucleotide sequence ID" value="NZ_BOPF01000039.1"/>
</dbReference>
<comment type="caution">
    <text evidence="1">The sequence shown here is derived from an EMBL/GenBank/DDBJ whole genome shotgun (WGS) entry which is preliminary data.</text>
</comment>
<gene>
    <name evidence="1" type="ORF">Val02_76250</name>
</gene>
<name>A0A8J4DUE4_9ACTN</name>
<reference evidence="1" key="1">
    <citation type="submission" date="2021-01" db="EMBL/GenBank/DDBJ databases">
        <title>Whole genome shotgun sequence of Virgisporangium aliadipatigenens NBRC 105644.</title>
        <authorList>
            <person name="Komaki H."/>
            <person name="Tamura T."/>
        </authorList>
    </citation>
    <scope>NUCLEOTIDE SEQUENCE</scope>
    <source>
        <strain evidence="1">NBRC 105644</strain>
    </source>
</reference>
<evidence type="ECO:0008006" key="3">
    <source>
        <dbReference type="Google" id="ProtNLM"/>
    </source>
</evidence>
<keyword evidence="2" id="KW-1185">Reference proteome</keyword>
<evidence type="ECO:0000313" key="1">
    <source>
        <dbReference type="EMBL" id="GIJ50739.1"/>
    </source>
</evidence>
<dbReference type="InterPro" id="IPR023393">
    <property type="entry name" value="START-like_dom_sf"/>
</dbReference>
<protein>
    <recommendedName>
        <fullName evidence="3">SRPBCC family protein</fullName>
    </recommendedName>
</protein>
<dbReference type="AlphaFoldDB" id="A0A8J4DUE4"/>
<dbReference type="Proteomes" id="UP000619260">
    <property type="component" value="Unassembled WGS sequence"/>
</dbReference>
<accession>A0A8J4DUE4</accession>